<dbReference type="STRING" id="487316.BEN76_01890"/>
<proteinExistence type="predicted"/>
<evidence type="ECO:0000313" key="2">
    <source>
        <dbReference type="Proteomes" id="UP000185674"/>
    </source>
</evidence>
<dbReference type="RefSeq" id="WP_076032085.1">
    <property type="nucleotide sequence ID" value="NZ_CP016896.1"/>
</dbReference>
<organism evidence="1 2">
    <name type="scientific">Acinetobacter soli</name>
    <dbReference type="NCBI Taxonomy" id="487316"/>
    <lineage>
        <taxon>Bacteria</taxon>
        <taxon>Pseudomonadati</taxon>
        <taxon>Pseudomonadota</taxon>
        <taxon>Gammaproteobacteria</taxon>
        <taxon>Moraxellales</taxon>
        <taxon>Moraxellaceae</taxon>
        <taxon>Acinetobacter</taxon>
    </lineage>
</organism>
<gene>
    <name evidence="1" type="ORF">BEN76_01890</name>
</gene>
<dbReference type="InterPro" id="IPR020049">
    <property type="entry name" value="Major_capsid-like"/>
</dbReference>
<evidence type="ECO:0008006" key="3">
    <source>
        <dbReference type="Google" id="ProtNLM"/>
    </source>
</evidence>
<dbReference type="EMBL" id="CP016896">
    <property type="protein sequence ID" value="APV34837.1"/>
    <property type="molecule type" value="Genomic_DNA"/>
</dbReference>
<reference evidence="1 2" key="1">
    <citation type="submission" date="2016-08" db="EMBL/GenBank/DDBJ databases">
        <title>Complete genome sequence of Acinetobacter baylyi strain GFJ2.</title>
        <authorList>
            <person name="Tabata M."/>
            <person name="Kuboki S."/>
            <person name="Gibu N."/>
            <person name="Kinouchi Y."/>
            <person name="Vangnai A."/>
            <person name="Kasai D."/>
            <person name="Fukuda M."/>
        </authorList>
    </citation>
    <scope>NUCLEOTIDE SEQUENCE [LARGE SCALE GENOMIC DNA]</scope>
    <source>
        <strain evidence="1 2">GFJ2</strain>
    </source>
</reference>
<dbReference type="AlphaFoldDB" id="A0A1P8EF44"/>
<protein>
    <recommendedName>
        <fullName evidence="3">DUF2184 domain-containing protein</fullName>
    </recommendedName>
</protein>
<accession>A0A1P8EF44</accession>
<dbReference type="eggNOG" id="COG4834">
    <property type="taxonomic scope" value="Bacteria"/>
</dbReference>
<dbReference type="Proteomes" id="UP000185674">
    <property type="component" value="Chromosome"/>
</dbReference>
<dbReference type="Pfam" id="PF09950">
    <property type="entry name" value="Major_capside"/>
    <property type="match status" value="1"/>
</dbReference>
<evidence type="ECO:0000313" key="1">
    <source>
        <dbReference type="EMBL" id="APV34837.1"/>
    </source>
</evidence>
<sequence>MSKLAQMKLRLTPVAQVIQATIGDAFNLDSLAKLFVKIEETNNMTPQLEQVMDYAKYIPVTNVNGVFGGGEVLSRKWGVGIGKDYSGTGGDLPLAEVEYDTVSLPIKVGVISYQYSIMEVAAAQQMGIQLEGDKVQAARLAAEKHLSQIAWYGNSLTGVKGFLNQTGVTVVTAQHDWATASIEQILSDFNASLSDSEDLFDGDISVQPDTYLMASNQYSILSNRVVPDSGGKTFLKFIEENNIFATQSKPLTIRGLGRSNGKGTAGADRSIIYRRDPSCIQMKCDDVSFLAAQPDGLDVKVPGHYKYQGVWLKRVDSLRYLDHV</sequence>
<dbReference type="KEGG" id="asol:BEN76_01890"/>
<name>A0A1P8EF44_9GAMM</name>